<keyword evidence="2" id="KW-1185">Reference proteome</keyword>
<dbReference type="EMBL" id="PPXD01000026">
    <property type="protein sequence ID" value="POH62290.1"/>
    <property type="molecule type" value="Genomic_DNA"/>
</dbReference>
<gene>
    <name evidence="1" type="ORF">C3B61_15520</name>
</gene>
<evidence type="ECO:0000313" key="2">
    <source>
        <dbReference type="Proteomes" id="UP000237340"/>
    </source>
</evidence>
<accession>A0A2S3Z9R8</accession>
<dbReference type="Proteomes" id="UP000237340">
    <property type="component" value="Unassembled WGS sequence"/>
</dbReference>
<comment type="caution">
    <text evidence="1">The sequence shown here is derived from an EMBL/GenBank/DDBJ whole genome shotgun (WGS) entry which is preliminary data.</text>
</comment>
<reference evidence="1 2" key="1">
    <citation type="submission" date="2018-01" db="EMBL/GenBank/DDBJ databases">
        <title>Cryobacterium sp. nov., from glaciers in China.</title>
        <authorList>
            <person name="Liu Q."/>
            <person name="Xin Y.-H."/>
        </authorList>
    </citation>
    <scope>NUCLEOTIDE SEQUENCE [LARGE SCALE GENOMIC DNA]</scope>
    <source>
        <strain evidence="1 2">TMN-42</strain>
    </source>
</reference>
<evidence type="ECO:0000313" key="1">
    <source>
        <dbReference type="EMBL" id="POH62290.1"/>
    </source>
</evidence>
<protein>
    <submittedName>
        <fullName evidence="1">Uncharacterized protein</fullName>
    </submittedName>
</protein>
<name>A0A2S3Z9R8_9MICO</name>
<sequence>MGRRRLGDIGRRIGLIRWTQIGEACVPEMVAGVVVKHADGVWHLDSSGETRALNESDWTMYEPKRTPFAWGAMGQAAPDDR</sequence>
<dbReference type="AlphaFoldDB" id="A0A2S3Z9R8"/>
<organism evidence="1 2">
    <name type="scientific">Cryobacterium zongtaii</name>
    <dbReference type="NCBI Taxonomy" id="1259217"/>
    <lineage>
        <taxon>Bacteria</taxon>
        <taxon>Bacillati</taxon>
        <taxon>Actinomycetota</taxon>
        <taxon>Actinomycetes</taxon>
        <taxon>Micrococcales</taxon>
        <taxon>Microbacteriaceae</taxon>
        <taxon>Cryobacterium</taxon>
    </lineage>
</organism>
<proteinExistence type="predicted"/>